<dbReference type="GeneID" id="63743439"/>
<dbReference type="CDD" id="cd19075">
    <property type="entry name" value="AKR_AKR7A1-5"/>
    <property type="match status" value="1"/>
</dbReference>
<dbReference type="InterPro" id="IPR023210">
    <property type="entry name" value="NADP_OxRdtase_dom"/>
</dbReference>
<evidence type="ECO:0000256" key="2">
    <source>
        <dbReference type="ARBA" id="ARBA00038157"/>
    </source>
</evidence>
<dbReference type="OrthoDB" id="48988at2759"/>
<dbReference type="STRING" id="1073089.A0A1L9RTB5"/>
<dbReference type="SUPFAM" id="SSF51430">
    <property type="entry name" value="NAD(P)-linked oxidoreductase"/>
    <property type="match status" value="1"/>
</dbReference>
<dbReference type="PRINTS" id="PR00069">
    <property type="entry name" value="ALDKETRDTASE"/>
</dbReference>
<dbReference type="Pfam" id="PF00248">
    <property type="entry name" value="Aldo_ket_red"/>
    <property type="match status" value="1"/>
</dbReference>
<dbReference type="RefSeq" id="XP_040691799.1">
    <property type="nucleotide sequence ID" value="XM_040827591.1"/>
</dbReference>
<evidence type="ECO:0000259" key="3">
    <source>
        <dbReference type="Pfam" id="PF00248"/>
    </source>
</evidence>
<evidence type="ECO:0000313" key="4">
    <source>
        <dbReference type="EMBL" id="OJJ38123.1"/>
    </source>
</evidence>
<keyword evidence="5" id="KW-1185">Reference proteome</keyword>
<dbReference type="EMBL" id="KV878210">
    <property type="protein sequence ID" value="OJJ38123.1"/>
    <property type="molecule type" value="Genomic_DNA"/>
</dbReference>
<evidence type="ECO:0000313" key="5">
    <source>
        <dbReference type="Proteomes" id="UP000184383"/>
    </source>
</evidence>
<dbReference type="PANTHER" id="PTHR43364:SF4">
    <property type="entry name" value="NAD(P)-LINKED OXIDOREDUCTASE SUPERFAMILY PROTEIN"/>
    <property type="match status" value="1"/>
</dbReference>
<gene>
    <name evidence="4" type="ORF">ASPWEDRAFT_103768</name>
</gene>
<dbReference type="Gene3D" id="3.20.20.100">
    <property type="entry name" value="NADP-dependent oxidoreductase domain"/>
    <property type="match status" value="1"/>
</dbReference>
<organism evidence="4 5">
    <name type="scientific">Aspergillus wentii DTO 134E9</name>
    <dbReference type="NCBI Taxonomy" id="1073089"/>
    <lineage>
        <taxon>Eukaryota</taxon>
        <taxon>Fungi</taxon>
        <taxon>Dikarya</taxon>
        <taxon>Ascomycota</taxon>
        <taxon>Pezizomycotina</taxon>
        <taxon>Eurotiomycetes</taxon>
        <taxon>Eurotiomycetidae</taxon>
        <taxon>Eurotiales</taxon>
        <taxon>Aspergillaceae</taxon>
        <taxon>Aspergillus</taxon>
        <taxon>Aspergillus subgen. Cremei</taxon>
    </lineage>
</organism>
<dbReference type="GO" id="GO:0016491">
    <property type="term" value="F:oxidoreductase activity"/>
    <property type="evidence" value="ECO:0007669"/>
    <property type="project" value="UniProtKB-KW"/>
</dbReference>
<protein>
    <recommendedName>
        <fullName evidence="3">NADP-dependent oxidoreductase domain-containing protein</fullName>
    </recommendedName>
</protein>
<dbReference type="PANTHER" id="PTHR43364">
    <property type="entry name" value="NADH-SPECIFIC METHYLGLYOXAL REDUCTASE-RELATED"/>
    <property type="match status" value="1"/>
</dbReference>
<reference evidence="5" key="1">
    <citation type="journal article" date="2017" name="Genome Biol.">
        <title>Comparative genomics reveals high biological diversity and specific adaptations in the industrially and medically important fungal genus Aspergillus.</title>
        <authorList>
            <person name="de Vries R.P."/>
            <person name="Riley R."/>
            <person name="Wiebenga A."/>
            <person name="Aguilar-Osorio G."/>
            <person name="Amillis S."/>
            <person name="Uchima C.A."/>
            <person name="Anderluh G."/>
            <person name="Asadollahi M."/>
            <person name="Askin M."/>
            <person name="Barry K."/>
            <person name="Battaglia E."/>
            <person name="Bayram O."/>
            <person name="Benocci T."/>
            <person name="Braus-Stromeyer S.A."/>
            <person name="Caldana C."/>
            <person name="Canovas D."/>
            <person name="Cerqueira G.C."/>
            <person name="Chen F."/>
            <person name="Chen W."/>
            <person name="Choi C."/>
            <person name="Clum A."/>
            <person name="Dos Santos R.A."/>
            <person name="Damasio A.R."/>
            <person name="Diallinas G."/>
            <person name="Emri T."/>
            <person name="Fekete E."/>
            <person name="Flipphi M."/>
            <person name="Freyberg S."/>
            <person name="Gallo A."/>
            <person name="Gournas C."/>
            <person name="Habgood R."/>
            <person name="Hainaut M."/>
            <person name="Harispe M.L."/>
            <person name="Henrissat B."/>
            <person name="Hilden K.S."/>
            <person name="Hope R."/>
            <person name="Hossain A."/>
            <person name="Karabika E."/>
            <person name="Karaffa L."/>
            <person name="Karanyi Z."/>
            <person name="Krasevec N."/>
            <person name="Kuo A."/>
            <person name="Kusch H."/>
            <person name="LaButti K."/>
            <person name="Lagendijk E.L."/>
            <person name="Lapidus A."/>
            <person name="Levasseur A."/>
            <person name="Lindquist E."/>
            <person name="Lipzen A."/>
            <person name="Logrieco A.F."/>
            <person name="MacCabe A."/>
            <person name="Maekelae M.R."/>
            <person name="Malavazi I."/>
            <person name="Melin P."/>
            <person name="Meyer V."/>
            <person name="Mielnichuk N."/>
            <person name="Miskei M."/>
            <person name="Molnar A.P."/>
            <person name="Mule G."/>
            <person name="Ngan C.Y."/>
            <person name="Orejas M."/>
            <person name="Orosz E."/>
            <person name="Ouedraogo J.P."/>
            <person name="Overkamp K.M."/>
            <person name="Park H.-S."/>
            <person name="Perrone G."/>
            <person name="Piumi F."/>
            <person name="Punt P.J."/>
            <person name="Ram A.F."/>
            <person name="Ramon A."/>
            <person name="Rauscher S."/>
            <person name="Record E."/>
            <person name="Riano-Pachon D.M."/>
            <person name="Robert V."/>
            <person name="Roehrig J."/>
            <person name="Ruller R."/>
            <person name="Salamov A."/>
            <person name="Salih N.S."/>
            <person name="Samson R.A."/>
            <person name="Sandor E."/>
            <person name="Sanguinetti M."/>
            <person name="Schuetze T."/>
            <person name="Sepcic K."/>
            <person name="Shelest E."/>
            <person name="Sherlock G."/>
            <person name="Sophianopoulou V."/>
            <person name="Squina F.M."/>
            <person name="Sun H."/>
            <person name="Susca A."/>
            <person name="Todd R.B."/>
            <person name="Tsang A."/>
            <person name="Unkles S.E."/>
            <person name="van de Wiele N."/>
            <person name="van Rossen-Uffink D."/>
            <person name="Oliveira J.V."/>
            <person name="Vesth T.C."/>
            <person name="Visser J."/>
            <person name="Yu J.-H."/>
            <person name="Zhou M."/>
            <person name="Andersen M.R."/>
            <person name="Archer D.B."/>
            <person name="Baker S.E."/>
            <person name="Benoit I."/>
            <person name="Brakhage A.A."/>
            <person name="Braus G.H."/>
            <person name="Fischer R."/>
            <person name="Frisvad J.C."/>
            <person name="Goldman G.H."/>
            <person name="Houbraken J."/>
            <person name="Oakley B."/>
            <person name="Pocsi I."/>
            <person name="Scazzocchio C."/>
            <person name="Seiboth B."/>
            <person name="vanKuyk P.A."/>
            <person name="Wortman J."/>
            <person name="Dyer P.S."/>
            <person name="Grigoriev I.V."/>
        </authorList>
    </citation>
    <scope>NUCLEOTIDE SEQUENCE [LARGE SCALE GENOMIC DNA]</scope>
    <source>
        <strain evidence="5">DTO 134E9</strain>
    </source>
</reference>
<dbReference type="AlphaFoldDB" id="A0A1L9RTB5"/>
<name>A0A1L9RTB5_ASPWE</name>
<feature type="domain" description="NADP-dependent oxidoreductase" evidence="3">
    <location>
        <begin position="8"/>
        <end position="306"/>
    </location>
</feature>
<keyword evidence="1" id="KW-0560">Oxidoreductase</keyword>
<dbReference type="VEuPathDB" id="FungiDB:ASPWEDRAFT_103768"/>
<proteinExistence type="inferred from homology"/>
<sequence length="335" mass="36638">MSSIPLKVIFGGAVLDPINGNFATVEDTQVIFHALKEEGIDTVDTAQVYGQSESLLGQAEAGLSFTVDTKHCGGHIPGQSTRETLLARAEESLKKLQVDQVNIFYIHSPDRATNLTDTLSAVDELFRKGKFKQFGLSNFLAHEVEEVVRVAKKHGFILPSVFQGSYSAVTRRPETELLPILRKHNISFYAYSPMAGGFLAKSREGITAGQGRWDPASAFGKFNLALFNNAAMLEGLDSWIAISEKWGISQPDLAYRWIMYHSALNRQYGDAVIIGASKVTQLHSTMRGLREGPLLDGAVDDINAMWEIVKGEAVLDPVNALMLKGSSSETAMSET</sequence>
<accession>A0A1L9RTB5</accession>
<dbReference type="InterPro" id="IPR050523">
    <property type="entry name" value="AKR_Detox_Biosynth"/>
</dbReference>
<dbReference type="Proteomes" id="UP000184383">
    <property type="component" value="Unassembled WGS sequence"/>
</dbReference>
<dbReference type="InterPro" id="IPR020471">
    <property type="entry name" value="AKR"/>
</dbReference>
<comment type="similarity">
    <text evidence="2">Belongs to the aldo/keto reductase family. Aldo/keto reductase 2 subfamily.</text>
</comment>
<evidence type="ECO:0000256" key="1">
    <source>
        <dbReference type="ARBA" id="ARBA00023002"/>
    </source>
</evidence>
<dbReference type="InterPro" id="IPR036812">
    <property type="entry name" value="NAD(P)_OxRdtase_dom_sf"/>
</dbReference>